<gene>
    <name evidence="1" type="ORF">MAG551_02136</name>
</gene>
<evidence type="ECO:0000313" key="1">
    <source>
        <dbReference type="EMBL" id="MBS1259070.1"/>
    </source>
</evidence>
<proteinExistence type="predicted"/>
<organism evidence="1 2">
    <name type="scientific">Candidatus Scalindua arabica</name>
    <dbReference type="NCBI Taxonomy" id="1127984"/>
    <lineage>
        <taxon>Bacteria</taxon>
        <taxon>Pseudomonadati</taxon>
        <taxon>Planctomycetota</taxon>
        <taxon>Candidatus Brocadiia</taxon>
        <taxon>Candidatus Brocadiales</taxon>
        <taxon>Candidatus Scalinduaceae</taxon>
        <taxon>Candidatus Scalindua</taxon>
    </lineage>
</organism>
<reference evidence="1" key="1">
    <citation type="journal article" date="2021" name="ISME J.">
        <title>Fine-scale metabolic discontinuity in a stratified prokaryote microbiome of a Red Sea deep halocline.</title>
        <authorList>
            <person name="Michoud G."/>
            <person name="Ngugi D.K."/>
            <person name="Barozzi A."/>
            <person name="Merlino G."/>
            <person name="Calleja M.L."/>
            <person name="Delgado-Huertas A."/>
            <person name="Moran X.A.G."/>
            <person name="Daffonchio D."/>
        </authorList>
    </citation>
    <scope>NUCLEOTIDE SEQUENCE</scope>
    <source>
        <strain evidence="1">SuakinDeep_MAG55_1</strain>
    </source>
</reference>
<dbReference type="EMBL" id="JAANXD010000080">
    <property type="protein sequence ID" value="MBS1259070.1"/>
    <property type="molecule type" value="Genomic_DNA"/>
</dbReference>
<accession>A0A941W415</accession>
<protein>
    <submittedName>
        <fullName evidence="1">Uncharacterized protein</fullName>
    </submittedName>
</protein>
<evidence type="ECO:0000313" key="2">
    <source>
        <dbReference type="Proteomes" id="UP000722750"/>
    </source>
</evidence>
<comment type="caution">
    <text evidence="1">The sequence shown here is derived from an EMBL/GenBank/DDBJ whole genome shotgun (WGS) entry which is preliminary data.</text>
</comment>
<dbReference type="AlphaFoldDB" id="A0A941W415"/>
<dbReference type="Proteomes" id="UP000722750">
    <property type="component" value="Unassembled WGS sequence"/>
</dbReference>
<sequence>MKHGQYIKEEKLLKKGIDVLMEKLGPVETNRFLSIPPQKRMESLKRHHKWQSQLEKKAFFNKVCGV</sequence>
<name>A0A941W415_9BACT</name>